<dbReference type="Proteomes" id="UP000799438">
    <property type="component" value="Unassembled WGS sequence"/>
</dbReference>
<protein>
    <recommendedName>
        <fullName evidence="4">Mucin</fullName>
    </recommendedName>
</protein>
<dbReference type="RefSeq" id="XP_033402331.1">
    <property type="nucleotide sequence ID" value="XM_033541668.1"/>
</dbReference>
<feature type="region of interest" description="Disordered" evidence="1">
    <location>
        <begin position="96"/>
        <end position="136"/>
    </location>
</feature>
<feature type="region of interest" description="Disordered" evidence="1">
    <location>
        <begin position="365"/>
        <end position="392"/>
    </location>
</feature>
<name>A0A6A6BR82_9PEZI</name>
<evidence type="ECO:0008006" key="4">
    <source>
        <dbReference type="Google" id="ProtNLM"/>
    </source>
</evidence>
<feature type="compositionally biased region" description="Basic residues" evidence="1">
    <location>
        <begin position="121"/>
        <end position="133"/>
    </location>
</feature>
<organism evidence="2 3">
    <name type="scientific">Aplosporella prunicola CBS 121167</name>
    <dbReference type="NCBI Taxonomy" id="1176127"/>
    <lineage>
        <taxon>Eukaryota</taxon>
        <taxon>Fungi</taxon>
        <taxon>Dikarya</taxon>
        <taxon>Ascomycota</taxon>
        <taxon>Pezizomycotina</taxon>
        <taxon>Dothideomycetes</taxon>
        <taxon>Dothideomycetes incertae sedis</taxon>
        <taxon>Botryosphaeriales</taxon>
        <taxon>Aplosporellaceae</taxon>
        <taxon>Aplosporella</taxon>
    </lineage>
</organism>
<feature type="region of interest" description="Disordered" evidence="1">
    <location>
        <begin position="1"/>
        <end position="61"/>
    </location>
</feature>
<keyword evidence="3" id="KW-1185">Reference proteome</keyword>
<dbReference type="GeneID" id="54299165"/>
<evidence type="ECO:0000256" key="1">
    <source>
        <dbReference type="SAM" id="MobiDB-lite"/>
    </source>
</evidence>
<reference evidence="2" key="1">
    <citation type="journal article" date="2020" name="Stud. Mycol.">
        <title>101 Dothideomycetes genomes: a test case for predicting lifestyles and emergence of pathogens.</title>
        <authorList>
            <person name="Haridas S."/>
            <person name="Albert R."/>
            <person name="Binder M."/>
            <person name="Bloem J."/>
            <person name="Labutti K."/>
            <person name="Salamov A."/>
            <person name="Andreopoulos B."/>
            <person name="Baker S."/>
            <person name="Barry K."/>
            <person name="Bills G."/>
            <person name="Bluhm B."/>
            <person name="Cannon C."/>
            <person name="Castanera R."/>
            <person name="Culley D."/>
            <person name="Daum C."/>
            <person name="Ezra D."/>
            <person name="Gonzalez J."/>
            <person name="Henrissat B."/>
            <person name="Kuo A."/>
            <person name="Liang C."/>
            <person name="Lipzen A."/>
            <person name="Lutzoni F."/>
            <person name="Magnuson J."/>
            <person name="Mondo S."/>
            <person name="Nolan M."/>
            <person name="Ohm R."/>
            <person name="Pangilinan J."/>
            <person name="Park H.-J."/>
            <person name="Ramirez L."/>
            <person name="Alfaro M."/>
            <person name="Sun H."/>
            <person name="Tritt A."/>
            <person name="Yoshinaga Y."/>
            <person name="Zwiers L.-H."/>
            <person name="Turgeon B."/>
            <person name="Goodwin S."/>
            <person name="Spatafora J."/>
            <person name="Crous P."/>
            <person name="Grigoriev I."/>
        </authorList>
    </citation>
    <scope>NUCLEOTIDE SEQUENCE</scope>
    <source>
        <strain evidence="2">CBS 121167</strain>
    </source>
</reference>
<dbReference type="OrthoDB" id="5380370at2759"/>
<feature type="region of interest" description="Disordered" evidence="1">
    <location>
        <begin position="452"/>
        <end position="486"/>
    </location>
</feature>
<feature type="region of interest" description="Disordered" evidence="1">
    <location>
        <begin position="187"/>
        <end position="281"/>
    </location>
</feature>
<dbReference type="EMBL" id="ML995475">
    <property type="protein sequence ID" value="KAF2146622.1"/>
    <property type="molecule type" value="Genomic_DNA"/>
</dbReference>
<evidence type="ECO:0000313" key="2">
    <source>
        <dbReference type="EMBL" id="KAF2146622.1"/>
    </source>
</evidence>
<accession>A0A6A6BR82</accession>
<proteinExistence type="predicted"/>
<feature type="compositionally biased region" description="Polar residues" evidence="1">
    <location>
        <begin position="241"/>
        <end position="262"/>
    </location>
</feature>
<evidence type="ECO:0000313" key="3">
    <source>
        <dbReference type="Proteomes" id="UP000799438"/>
    </source>
</evidence>
<dbReference type="AlphaFoldDB" id="A0A6A6BR82"/>
<gene>
    <name evidence="2" type="ORF">K452DRAFT_294175</name>
</gene>
<sequence>MARRATIQMPAHASQPASLPPPPVPARKRSQTRPLTHEGFRRLACGRSTSPPRTMAPIAPPPFLTDAQFAALPASVQRKYFSPAERLEIVERSAASLSDVNRRPRTAQSPASSTRDPRSRAGSRGRRRLRKKDAAHPDLGISRAEAEWFLSLPDKIIKTCLSREEAHLLALRCEALLIDSDGVSSRFDDSNNLGPIRTPAGKRSTSIQGDSVIDSPQLADEQTATEVSESAPKIDREHVKQPSSRRTLSLPDSFSRVSTSSAPPLPTAIPPSSQESKRPRANTNIAFPRHDIEGAESETKYYQDPEARMKLRLYLASPQKFDEVVEYGFPSTSHVERAPEPSPSEVYIRQASRDVHTFLRGDNMSFLDKSDNEERPDDESSIGDADTPITPMDSEEMFHDATAQAPLPDSNRRIRNMYAQALSGSREMTLRMTLTRPDLRADEDCLYGWQEGAKDDPLALEELPPESDDTTGMQSPFAVHGNRGGGLVRRIMHKVKEKSKQ</sequence>